<gene>
    <name evidence="2" type="ORF">Cvel_20555</name>
</gene>
<feature type="compositionally biased region" description="Polar residues" evidence="1">
    <location>
        <begin position="790"/>
        <end position="802"/>
    </location>
</feature>
<organism evidence="2">
    <name type="scientific">Chromera velia CCMP2878</name>
    <dbReference type="NCBI Taxonomy" id="1169474"/>
    <lineage>
        <taxon>Eukaryota</taxon>
        <taxon>Sar</taxon>
        <taxon>Alveolata</taxon>
        <taxon>Colpodellida</taxon>
        <taxon>Chromeraceae</taxon>
        <taxon>Chromera</taxon>
    </lineage>
</organism>
<dbReference type="PhylomeDB" id="A0A0G4G715"/>
<feature type="compositionally biased region" description="Basic and acidic residues" evidence="1">
    <location>
        <begin position="875"/>
        <end position="886"/>
    </location>
</feature>
<proteinExistence type="predicted"/>
<sequence>MSGNRSFQLELVNFTTIDLYRYSHSVRNGEWVLCPCQRIKSGEKVTISATALSALGNFKGKVEYGVMVGGTIYVCLCEFIIPMLAENQVQFTWRKVKSQMTVSAALDMPEASSMFAIRVRARGRPTQSEVYKYELTVYETESGPRCIKAMKLETSQYVEKWGHFPKEALSQEEHARVATGALSRERAGSTGAAQRELLVKQSKLASTKIANFPKSFLPVGIKEWTRYLRGSLRSCLFKIVNLTRYPLLLDTGHAGGRRRTTDRQAGEFLPPLCLSLTDGIYAEFPPEELLPFEIGEFGVYCTGFMKGTEGSITYVPEGARNSPPIVLSWSHPYIGTFSAGGNCPRNQLEVFVSTDALNECTCIFRILDPSRPPPIQLMKAFTIAQPKERDRERTGTGPTNTMSSGARGGGKDGSPLHSQPSMLLGGPAAAQPGAERQLRQAEREGMDVLPMLAQAVQEQARNTAAERLPQRRKRPFLDLDSPRAFLSSAMQKQAQLARGTRSFHVSTAHTSSSPFASLPGSAQLVLQWRIGPEVFTKRWTLDEPLRLFPARPGGLETPSGTPPSPFSSPESIHKILMLAGSVSRDQRYIERQLRIDPLSLDLAADMLSGSGGGEGGHGRDSAMPTEAALMDAIYFSLNTLAKGLRPVIARNMSQKFGAHWARNCGIPRGHWWYEPKPGPPKERKDDSDYQLDAEGALLVMHSNWEKTFSKEIDSPQILHQLQAVAIHWATLDRSKFDAHFVHAVMESAIELLQGVGTSQEHVVALRQYRDSVFGESWGAGYDTAGPSPAASHTASGSTSIFPASSTTGGGGAAAASGGPRAVLSDHAGTLSSRSGQGQQRQTAGGTQPGGDPRNLRTGSHSSSSGGGVLTASGGHFDHQPGGERRVARPQPPPPPLPPESGRGGAQGAPVAGRRMEAPPSSSANLGASRGAVSQPARDPTPPSSHVQGGRPSSSGSSGQPEQSISWSGKGSRRITALDDFLG</sequence>
<feature type="compositionally biased region" description="Low complexity" evidence="1">
    <location>
        <begin position="947"/>
        <end position="965"/>
    </location>
</feature>
<accession>A0A0G4G715</accession>
<name>A0A0G4G715_9ALVE</name>
<feature type="compositionally biased region" description="Low complexity" evidence="1">
    <location>
        <begin position="828"/>
        <end position="845"/>
    </location>
</feature>
<dbReference type="VEuPathDB" id="CryptoDB:Cvel_20555"/>
<evidence type="ECO:0000256" key="1">
    <source>
        <dbReference type="SAM" id="MobiDB-lite"/>
    </source>
</evidence>
<feature type="region of interest" description="Disordered" evidence="1">
    <location>
        <begin position="784"/>
        <end position="982"/>
    </location>
</feature>
<feature type="region of interest" description="Disordered" evidence="1">
    <location>
        <begin position="381"/>
        <end position="439"/>
    </location>
</feature>
<dbReference type="EMBL" id="CDMZ01000943">
    <property type="protein sequence ID" value="CEM24410.1"/>
    <property type="molecule type" value="Genomic_DNA"/>
</dbReference>
<dbReference type="Gene3D" id="2.60.270.50">
    <property type="match status" value="2"/>
</dbReference>
<protein>
    <submittedName>
        <fullName evidence="2">Uncharacterized protein</fullName>
    </submittedName>
</protein>
<dbReference type="AlphaFoldDB" id="A0A0G4G715"/>
<reference evidence="2" key="1">
    <citation type="submission" date="2014-11" db="EMBL/GenBank/DDBJ databases">
        <authorList>
            <person name="Otto D Thomas"/>
            <person name="Naeem Raeece"/>
        </authorList>
    </citation>
    <scope>NUCLEOTIDE SEQUENCE</scope>
</reference>
<evidence type="ECO:0000313" key="2">
    <source>
        <dbReference type="EMBL" id="CEM24410.1"/>
    </source>
</evidence>
<feature type="compositionally biased region" description="Pro residues" evidence="1">
    <location>
        <begin position="889"/>
        <end position="898"/>
    </location>
</feature>
<feature type="compositionally biased region" description="Low complexity" evidence="1">
    <location>
        <begin position="425"/>
        <end position="434"/>
    </location>
</feature>